<feature type="signal peptide" evidence="2">
    <location>
        <begin position="1"/>
        <end position="25"/>
    </location>
</feature>
<evidence type="ECO:0000313" key="3">
    <source>
        <dbReference type="EMBL" id="GJE62098.1"/>
    </source>
</evidence>
<evidence type="ECO:0000256" key="1">
    <source>
        <dbReference type="SAM" id="MobiDB-lite"/>
    </source>
</evidence>
<dbReference type="Proteomes" id="UP001055057">
    <property type="component" value="Unassembled WGS sequence"/>
</dbReference>
<reference evidence="3" key="2">
    <citation type="submission" date="2021-08" db="EMBL/GenBank/DDBJ databases">
        <authorList>
            <person name="Tani A."/>
            <person name="Ola A."/>
            <person name="Ogura Y."/>
            <person name="Katsura K."/>
            <person name="Hayashi T."/>
        </authorList>
    </citation>
    <scope>NUCLEOTIDE SEQUENCE</scope>
    <source>
        <strain evidence="3">DSM 23632</strain>
    </source>
</reference>
<comment type="caution">
    <text evidence="3">The sequence shown here is derived from an EMBL/GenBank/DDBJ whole genome shotgun (WGS) entry which is preliminary data.</text>
</comment>
<gene>
    <name evidence="3" type="ORF">MPOCJGCO_4228</name>
</gene>
<keyword evidence="4" id="KW-1185">Reference proteome</keyword>
<dbReference type="RefSeq" id="WP_238184714.1">
    <property type="nucleotide sequence ID" value="NZ_BPRB01000274.1"/>
</dbReference>
<feature type="compositionally biased region" description="Basic and acidic residues" evidence="1">
    <location>
        <begin position="263"/>
        <end position="276"/>
    </location>
</feature>
<dbReference type="Gene3D" id="1.10.101.10">
    <property type="entry name" value="PGBD-like superfamily/PGBD"/>
    <property type="match status" value="1"/>
</dbReference>
<keyword evidence="2" id="KW-0732">Signal</keyword>
<dbReference type="InterPro" id="IPR009003">
    <property type="entry name" value="Peptidase_S1_PA"/>
</dbReference>
<dbReference type="InterPro" id="IPR036365">
    <property type="entry name" value="PGBD-like_sf"/>
</dbReference>
<organism evidence="3 4">
    <name type="scientific">Methylobacterium trifolii</name>
    <dbReference type="NCBI Taxonomy" id="1003092"/>
    <lineage>
        <taxon>Bacteria</taxon>
        <taxon>Pseudomonadati</taxon>
        <taxon>Pseudomonadota</taxon>
        <taxon>Alphaproteobacteria</taxon>
        <taxon>Hyphomicrobiales</taxon>
        <taxon>Methylobacteriaceae</taxon>
        <taxon>Methylobacterium</taxon>
    </lineage>
</organism>
<proteinExistence type="predicted"/>
<feature type="chain" id="PRO_5045512215" description="Serine protease" evidence="2">
    <location>
        <begin position="26"/>
        <end position="490"/>
    </location>
</feature>
<protein>
    <recommendedName>
        <fullName evidence="5">Serine protease</fullName>
    </recommendedName>
</protein>
<name>A0ABQ4U3Q3_9HYPH</name>
<dbReference type="SUPFAM" id="SSF50494">
    <property type="entry name" value="Trypsin-like serine proteases"/>
    <property type="match status" value="1"/>
</dbReference>
<dbReference type="EMBL" id="BPRB01000274">
    <property type="protein sequence ID" value="GJE62098.1"/>
    <property type="molecule type" value="Genomic_DNA"/>
</dbReference>
<reference evidence="3" key="1">
    <citation type="journal article" date="2021" name="Front. Microbiol.">
        <title>Comprehensive Comparative Genomics and Phenotyping of Methylobacterium Species.</title>
        <authorList>
            <person name="Alessa O."/>
            <person name="Ogura Y."/>
            <person name="Fujitani Y."/>
            <person name="Takami H."/>
            <person name="Hayashi T."/>
            <person name="Sahin N."/>
            <person name="Tani A."/>
        </authorList>
    </citation>
    <scope>NUCLEOTIDE SEQUENCE</scope>
    <source>
        <strain evidence="3">DSM 23632</strain>
    </source>
</reference>
<accession>A0ABQ4U3Q3</accession>
<sequence>MLRRARTRSFALATLTILAAGSAQAQALKPKLPAAAPATVPDPAFEAMRTAFEALPEAERKAIQDALVWGGDYNSVVTGGFGRRTFEALNAFRARAGAQGGVLGPAMRAALLAAGETARKAARFTVKPDPASGVVMGVPEGLLTRRSALPGGTRWQSADGRVTLESRSFPQGETDLDALFERATAPLNDRKVTYKLKRPDFVVVTAETGTGRSYVRYASGAEGIRGFALGYDRALAAQVDRLVIAIANSFVPFPGAAPAAEAPRVEAKADAPKESATKGMPKPPAPAARPPATQAAMAAAPGPMAPAGTGLVVAAGRVLTASAVVETCPGLRIGGGTGRVLKSDPARGLALVEAAGLPAPAVPGVRANPLASEENLVVVAAGAEGIAVAPGSGSGAGGVFAPLQPGAAGAPILDRTGGLAGLVARFPSAPRLIAGVMPPTSFALVPGGTVAAFLGENGIMAAPPAALRDGTLGTVAGVVGKAVVAVTCGR</sequence>
<dbReference type="InterPro" id="IPR036366">
    <property type="entry name" value="PGBDSf"/>
</dbReference>
<evidence type="ECO:0000313" key="4">
    <source>
        <dbReference type="Proteomes" id="UP001055057"/>
    </source>
</evidence>
<evidence type="ECO:0000256" key="2">
    <source>
        <dbReference type="SAM" id="SignalP"/>
    </source>
</evidence>
<dbReference type="SUPFAM" id="SSF47090">
    <property type="entry name" value="PGBD-like"/>
    <property type="match status" value="1"/>
</dbReference>
<feature type="region of interest" description="Disordered" evidence="1">
    <location>
        <begin position="262"/>
        <end position="295"/>
    </location>
</feature>
<evidence type="ECO:0008006" key="5">
    <source>
        <dbReference type="Google" id="ProtNLM"/>
    </source>
</evidence>